<name>A0A5U9KTT7_SALNE</name>
<gene>
    <name evidence="1" type="ORF">DRY71_18085</name>
</gene>
<dbReference type="AlphaFoldDB" id="A0A5U9KTT7"/>
<accession>A0A5U9KTT7</accession>
<reference evidence="1" key="1">
    <citation type="submission" date="2018-07" db="EMBL/GenBank/DDBJ databases">
        <authorList>
            <person name="Ashton P.M."/>
            <person name="Dallman T."/>
            <person name="Nair S."/>
            <person name="De Pinna E."/>
            <person name="Peters T."/>
            <person name="Grant K."/>
        </authorList>
    </citation>
    <scope>NUCLEOTIDE SEQUENCE [LARGE SCALE GENOMIC DNA]</scope>
    <source>
        <strain evidence="1">436933</strain>
    </source>
</reference>
<dbReference type="Proteomes" id="UP000839726">
    <property type="component" value="Unassembled WGS sequence"/>
</dbReference>
<evidence type="ECO:0000313" key="1">
    <source>
        <dbReference type="EMBL" id="EBS2694624.1"/>
    </source>
</evidence>
<comment type="caution">
    <text evidence="1">The sequence shown here is derived from an EMBL/GenBank/DDBJ whole genome shotgun (WGS) entry which is preliminary data.</text>
</comment>
<protein>
    <submittedName>
        <fullName evidence="1">Uncharacterized protein</fullName>
    </submittedName>
</protein>
<organism evidence="1">
    <name type="scientific">Salmonella newport</name>
    <dbReference type="NCBI Taxonomy" id="108619"/>
    <lineage>
        <taxon>Bacteria</taxon>
        <taxon>Pseudomonadati</taxon>
        <taxon>Pseudomonadota</taxon>
        <taxon>Gammaproteobacteria</taxon>
        <taxon>Enterobacterales</taxon>
        <taxon>Enterobacteriaceae</taxon>
        <taxon>Salmonella</taxon>
    </lineage>
</organism>
<dbReference type="EMBL" id="AAGUYM010000022">
    <property type="protein sequence ID" value="EBS2694624.1"/>
    <property type="molecule type" value="Genomic_DNA"/>
</dbReference>
<sequence length="109" mass="12545">MTELRYPTEPVMNQSDSVYYRHYRITAHAIDRYIERIGGDIGDLISDLDSCWVFDVDRKGMNRNLCAAVAKRERKGGYALCNDRVMFLIQPGRHYAVLTTLAMNQGAER</sequence>
<proteinExistence type="predicted"/>